<feature type="region of interest" description="Disordered" evidence="1">
    <location>
        <begin position="1"/>
        <end position="29"/>
    </location>
</feature>
<accession>A0AAV4TVN6</accession>
<protein>
    <submittedName>
        <fullName evidence="2">Uncharacterized protein</fullName>
    </submittedName>
</protein>
<organism evidence="2 3">
    <name type="scientific">Caerostris darwini</name>
    <dbReference type="NCBI Taxonomy" id="1538125"/>
    <lineage>
        <taxon>Eukaryota</taxon>
        <taxon>Metazoa</taxon>
        <taxon>Ecdysozoa</taxon>
        <taxon>Arthropoda</taxon>
        <taxon>Chelicerata</taxon>
        <taxon>Arachnida</taxon>
        <taxon>Araneae</taxon>
        <taxon>Araneomorphae</taxon>
        <taxon>Entelegynae</taxon>
        <taxon>Araneoidea</taxon>
        <taxon>Araneidae</taxon>
        <taxon>Caerostris</taxon>
    </lineage>
</organism>
<evidence type="ECO:0000313" key="2">
    <source>
        <dbReference type="EMBL" id="GIY50179.1"/>
    </source>
</evidence>
<dbReference type="AlphaFoldDB" id="A0AAV4TVN6"/>
<keyword evidence="3" id="KW-1185">Reference proteome</keyword>
<proteinExistence type="predicted"/>
<name>A0AAV4TVN6_9ARAC</name>
<evidence type="ECO:0000256" key="1">
    <source>
        <dbReference type="SAM" id="MobiDB-lite"/>
    </source>
</evidence>
<sequence>MHFTIARNLNRRRIRETGTSRPVESSMKEHAQFDSRDVKALAFTMATNTAFCFGFVERNPLHADVISTKDERGKSEAFLLHSSLLGREMSSARLTSVAGLSRTSSQVVLCNYFRYFKYNYS</sequence>
<evidence type="ECO:0000313" key="3">
    <source>
        <dbReference type="Proteomes" id="UP001054837"/>
    </source>
</evidence>
<dbReference type="EMBL" id="BPLQ01010360">
    <property type="protein sequence ID" value="GIY50179.1"/>
    <property type="molecule type" value="Genomic_DNA"/>
</dbReference>
<gene>
    <name evidence="2" type="ORF">CDAR_231791</name>
</gene>
<dbReference type="Proteomes" id="UP001054837">
    <property type="component" value="Unassembled WGS sequence"/>
</dbReference>
<comment type="caution">
    <text evidence="2">The sequence shown here is derived from an EMBL/GenBank/DDBJ whole genome shotgun (WGS) entry which is preliminary data.</text>
</comment>
<reference evidence="2 3" key="1">
    <citation type="submission" date="2021-06" db="EMBL/GenBank/DDBJ databases">
        <title>Caerostris darwini draft genome.</title>
        <authorList>
            <person name="Kono N."/>
            <person name="Arakawa K."/>
        </authorList>
    </citation>
    <scope>NUCLEOTIDE SEQUENCE [LARGE SCALE GENOMIC DNA]</scope>
</reference>